<dbReference type="PANTHER" id="PTHR45858:SF1">
    <property type="entry name" value="FERM DOMAIN-CONTAINING PROTEIN 7"/>
    <property type="match status" value="1"/>
</dbReference>
<organism evidence="2">
    <name type="scientific">Steinernema carpocapsae</name>
    <name type="common">Entomopathogenic nematode</name>
    <dbReference type="NCBI Taxonomy" id="34508"/>
    <lineage>
        <taxon>Eukaryota</taxon>
        <taxon>Metazoa</taxon>
        <taxon>Ecdysozoa</taxon>
        <taxon>Nematoda</taxon>
        <taxon>Chromadorea</taxon>
        <taxon>Rhabditida</taxon>
        <taxon>Tylenchina</taxon>
        <taxon>Panagrolaimomorpha</taxon>
        <taxon>Strongyloidoidea</taxon>
        <taxon>Steinernematidae</taxon>
        <taxon>Steinernema</taxon>
    </lineage>
</organism>
<dbReference type="PANTHER" id="PTHR45858">
    <property type="entry name" value="FERM DOMAIN CONTAINING PROTEIN"/>
    <property type="match status" value="1"/>
</dbReference>
<evidence type="ECO:0000313" key="2">
    <source>
        <dbReference type="EMBL" id="TKR81158.1"/>
    </source>
</evidence>
<dbReference type="InterPro" id="IPR011993">
    <property type="entry name" value="PH-like_dom_sf"/>
</dbReference>
<dbReference type="STRING" id="34508.A0A4U5NE48"/>
<feature type="domain" description="PH" evidence="1">
    <location>
        <begin position="473"/>
        <end position="576"/>
    </location>
</feature>
<dbReference type="EMBL" id="AZBU02000004">
    <property type="protein sequence ID" value="TKR81158.1"/>
    <property type="molecule type" value="Genomic_DNA"/>
</dbReference>
<gene>
    <name evidence="2" type="ORF">L596_015082</name>
</gene>
<proteinExistence type="predicted"/>
<protein>
    <recommendedName>
        <fullName evidence="1">PH domain-containing protein</fullName>
    </recommendedName>
</protein>
<dbReference type="SUPFAM" id="SSF50729">
    <property type="entry name" value="PH domain-like"/>
    <property type="match status" value="2"/>
</dbReference>
<dbReference type="OrthoDB" id="9990815at2759"/>
<name>A0A4U5NE48_STECR</name>
<dbReference type="PROSITE" id="PS00387">
    <property type="entry name" value="PPASE"/>
    <property type="match status" value="1"/>
</dbReference>
<evidence type="ECO:0000259" key="1">
    <source>
        <dbReference type="PROSITE" id="PS50003"/>
    </source>
</evidence>
<reference evidence="2" key="1">
    <citation type="submission" date="2013-11" db="EMBL/GenBank/DDBJ databases">
        <authorList>
            <person name="Sternberg P."/>
            <person name="Dillman A."/>
            <person name="Macchietto M."/>
        </authorList>
    </citation>
    <scope>NUCLEOTIDE SEQUENCE</scope>
    <source>
        <strain evidence="2">ALL</strain>
    </source>
</reference>
<reference evidence="2" key="2">
    <citation type="journal article" date="2015" name="Genome Biol.">
        <title>Comparative genomics of Steinernema reveals deeply conserved gene regulatory networks.</title>
        <authorList>
            <person name="Dillman A.R."/>
            <person name="Macchietto M."/>
            <person name="Porter C.F."/>
            <person name="Rogers A."/>
            <person name="Williams B."/>
            <person name="Antoshechkin I."/>
            <person name="Lee M.M."/>
            <person name="Goodwin Z."/>
            <person name="Lu X."/>
            <person name="Lewis E.E."/>
            <person name="Goodrich-Blair H."/>
            <person name="Stock S.P."/>
            <person name="Adams B.J."/>
            <person name="Sternberg P.W."/>
            <person name="Mortazavi A."/>
        </authorList>
    </citation>
    <scope>NUCLEOTIDE SEQUENCE [LARGE SCALE GENOMIC DNA]</scope>
    <source>
        <strain evidence="2">ALL</strain>
    </source>
</reference>
<dbReference type="InterPro" id="IPR051835">
    <property type="entry name" value="RAC1-GEF"/>
</dbReference>
<comment type="caution">
    <text evidence="2">The sequence shown here is derived from an EMBL/GenBank/DDBJ whole genome shotgun (WGS) entry which is preliminary data.</text>
</comment>
<dbReference type="Pfam" id="PF00169">
    <property type="entry name" value="PH"/>
    <property type="match status" value="1"/>
</dbReference>
<dbReference type="GO" id="GO:0005085">
    <property type="term" value="F:guanyl-nucleotide exchange factor activity"/>
    <property type="evidence" value="ECO:0007669"/>
    <property type="project" value="TreeGrafter"/>
</dbReference>
<dbReference type="Gene3D" id="2.30.29.30">
    <property type="entry name" value="Pleckstrin-homology domain (PH domain)/Phosphotyrosine-binding domain (PTB)"/>
    <property type="match status" value="2"/>
</dbReference>
<dbReference type="AlphaFoldDB" id="A0A4U5NE48"/>
<dbReference type="SMART" id="SM00233">
    <property type="entry name" value="PH"/>
    <property type="match status" value="2"/>
</dbReference>
<sequence>MTRSVLNYSTISKTTNFSSDSDEFDVSRGPTPVSSKKRSALSLTSLGLSDLSAELRACSPWDECKEFQSDEEYLIMKEMLCGEWTTRNDLKLINEHYFGELKRNASEKCHVVDDFVAKLANIEETNAEHIIELEQSIKNWKDASVTIGNTILCIVHNAIPQFRSLITQMPVFVAAMHQLTTMHGQLAEGIRTLNDEGLFFVDILWMLVRLAHKTLVWQNIFARLVESFLQNQHVALSQCRLSLDKVSTFNKETKRTRESVLDYVKIIELERILNAPRQLVQPNRKFLREGFAQVCTAQGLVPSMIVLFRDSLLVASASEKPGTKALEFFINNHIPLRDITYEDGNSIARVDASSSPLCISILYCGQTFVLSFTSEAIKDLWIRDLDNAVRSAKETPVKSLPAVLTPLERRFVSFSDSVVSSQRNGSTKSPNREHEVVTSPSKLRCSKSKTPFVSCWNHQQTIDAATVRRNVALRGQAGYLARHRFVVDEWQNFWGVVSSHSLILFTSHEDLKPVAFIPLIGCSVSVPALNEVFSESPTKSTHVFKIESKPHQSFIFRVHNSYDLARWINEVHESSLSTEPLDPLTTLAITR</sequence>
<reference evidence="2" key="3">
    <citation type="journal article" date="2019" name="G3 (Bethesda)">
        <title>Hybrid Assembly of the Genome of the Entomopathogenic Nematode Steinernema carpocapsae Identifies the X-Chromosome.</title>
        <authorList>
            <person name="Serra L."/>
            <person name="Macchietto M."/>
            <person name="Macias-Munoz A."/>
            <person name="McGill C.J."/>
            <person name="Rodriguez I.M."/>
            <person name="Rodriguez B."/>
            <person name="Murad R."/>
            <person name="Mortazavi A."/>
        </authorList>
    </citation>
    <scope>NUCLEOTIDE SEQUENCE</scope>
    <source>
        <strain evidence="2">ALL</strain>
    </source>
</reference>
<accession>A0A4U5NE48</accession>
<dbReference type="InterPro" id="IPR001849">
    <property type="entry name" value="PH_domain"/>
</dbReference>
<dbReference type="PROSITE" id="PS50003">
    <property type="entry name" value="PH_DOMAIN"/>
    <property type="match status" value="1"/>
</dbReference>